<organism evidence="7 8">
    <name type="scientific">Zizania palustris</name>
    <name type="common">Northern wild rice</name>
    <dbReference type="NCBI Taxonomy" id="103762"/>
    <lineage>
        <taxon>Eukaryota</taxon>
        <taxon>Viridiplantae</taxon>
        <taxon>Streptophyta</taxon>
        <taxon>Embryophyta</taxon>
        <taxon>Tracheophyta</taxon>
        <taxon>Spermatophyta</taxon>
        <taxon>Magnoliopsida</taxon>
        <taxon>Liliopsida</taxon>
        <taxon>Poales</taxon>
        <taxon>Poaceae</taxon>
        <taxon>BOP clade</taxon>
        <taxon>Oryzoideae</taxon>
        <taxon>Oryzeae</taxon>
        <taxon>Zizaniinae</taxon>
        <taxon>Zizania</taxon>
    </lineage>
</organism>
<protein>
    <recommendedName>
        <fullName evidence="5">Flavin-containing monooxygenase</fullName>
        <ecNumber evidence="5">1.-.-.-</ecNumber>
    </recommendedName>
</protein>
<evidence type="ECO:0000256" key="2">
    <source>
        <dbReference type="ARBA" id="ARBA00022630"/>
    </source>
</evidence>
<evidence type="ECO:0000256" key="5">
    <source>
        <dbReference type="RuleBase" id="RU361177"/>
    </source>
</evidence>
<dbReference type="Proteomes" id="UP000729402">
    <property type="component" value="Unassembled WGS sequence"/>
</dbReference>
<feature type="region of interest" description="Disordered" evidence="6">
    <location>
        <begin position="290"/>
        <end position="312"/>
    </location>
</feature>
<dbReference type="AlphaFoldDB" id="A0A8J5S123"/>
<dbReference type="InterPro" id="IPR050982">
    <property type="entry name" value="Auxin_biosynth/cation_transpt"/>
</dbReference>
<dbReference type="GO" id="GO:0009851">
    <property type="term" value="P:auxin biosynthetic process"/>
    <property type="evidence" value="ECO:0007669"/>
    <property type="project" value="TreeGrafter"/>
</dbReference>
<accession>A0A8J5S123</accession>
<dbReference type="OrthoDB" id="66881at2759"/>
<gene>
    <name evidence="7" type="ORF">GUJ93_ZPchr0001g30880</name>
</gene>
<evidence type="ECO:0000313" key="7">
    <source>
        <dbReference type="EMBL" id="KAG8053110.1"/>
    </source>
</evidence>
<dbReference type="GO" id="GO:0004499">
    <property type="term" value="F:N,N-dimethylaniline monooxygenase activity"/>
    <property type="evidence" value="ECO:0007669"/>
    <property type="project" value="InterPro"/>
</dbReference>
<dbReference type="Pfam" id="PF00743">
    <property type="entry name" value="FMO-like"/>
    <property type="match status" value="1"/>
</dbReference>
<comment type="cofactor">
    <cofactor evidence="5">
        <name>FAD</name>
        <dbReference type="ChEBI" id="CHEBI:57692"/>
    </cofactor>
</comment>
<dbReference type="InterPro" id="IPR020946">
    <property type="entry name" value="Flavin_mOase-like"/>
</dbReference>
<evidence type="ECO:0000256" key="6">
    <source>
        <dbReference type="SAM" id="MobiDB-lite"/>
    </source>
</evidence>
<dbReference type="PANTHER" id="PTHR43539:SF88">
    <property type="entry name" value="INDOLE-3-PYRUVATE MONOOXYGENASE YUCCA4"/>
    <property type="match status" value="1"/>
</dbReference>
<keyword evidence="4 5" id="KW-0560">Oxidoreductase</keyword>
<evidence type="ECO:0000256" key="3">
    <source>
        <dbReference type="ARBA" id="ARBA00022827"/>
    </source>
</evidence>
<name>A0A8J5S123_ZIZPA</name>
<comment type="similarity">
    <text evidence="1 5">Belongs to the FMO family.</text>
</comment>
<evidence type="ECO:0000256" key="1">
    <source>
        <dbReference type="ARBA" id="ARBA00009183"/>
    </source>
</evidence>
<evidence type="ECO:0000313" key="8">
    <source>
        <dbReference type="Proteomes" id="UP000729402"/>
    </source>
</evidence>
<keyword evidence="3 5" id="KW-0274">FAD</keyword>
<dbReference type="EMBL" id="JAAALK010000288">
    <property type="protein sequence ID" value="KAG8053110.1"/>
    <property type="molecule type" value="Genomic_DNA"/>
</dbReference>
<reference evidence="7" key="1">
    <citation type="journal article" date="2021" name="bioRxiv">
        <title>Whole Genome Assembly and Annotation of Northern Wild Rice, Zizania palustris L., Supports a Whole Genome Duplication in the Zizania Genus.</title>
        <authorList>
            <person name="Haas M."/>
            <person name="Kono T."/>
            <person name="Macchietto M."/>
            <person name="Millas R."/>
            <person name="McGilp L."/>
            <person name="Shao M."/>
            <person name="Duquette J."/>
            <person name="Hirsch C.N."/>
            <person name="Kimball J."/>
        </authorList>
    </citation>
    <scope>NUCLEOTIDE SEQUENCE</scope>
    <source>
        <tissue evidence="7">Fresh leaf tissue</tissue>
    </source>
</reference>
<dbReference type="GO" id="GO:0050661">
    <property type="term" value="F:NADP binding"/>
    <property type="evidence" value="ECO:0007669"/>
    <property type="project" value="InterPro"/>
</dbReference>
<dbReference type="EC" id="1.-.-.-" evidence="5"/>
<dbReference type="GO" id="GO:0050660">
    <property type="term" value="F:flavin adenine dinucleotide binding"/>
    <property type="evidence" value="ECO:0007669"/>
    <property type="project" value="InterPro"/>
</dbReference>
<keyword evidence="5" id="KW-0503">Monooxygenase</keyword>
<dbReference type="PANTHER" id="PTHR43539">
    <property type="entry name" value="FLAVIN-BINDING MONOOXYGENASE-LIKE PROTEIN (AFU_ORTHOLOGUE AFUA_4G09220)"/>
    <property type="match status" value="1"/>
</dbReference>
<keyword evidence="8" id="KW-1185">Reference proteome</keyword>
<keyword evidence="2 5" id="KW-0285">Flavoprotein</keyword>
<evidence type="ECO:0000256" key="4">
    <source>
        <dbReference type="ARBA" id="ARBA00023002"/>
    </source>
</evidence>
<proteinExistence type="inferred from homology"/>
<reference evidence="7" key="2">
    <citation type="submission" date="2021-02" db="EMBL/GenBank/DDBJ databases">
        <authorList>
            <person name="Kimball J.A."/>
            <person name="Haas M.W."/>
            <person name="Macchietto M."/>
            <person name="Kono T."/>
            <person name="Duquette J."/>
            <person name="Shao M."/>
        </authorList>
    </citation>
    <scope>NUCLEOTIDE SEQUENCE</scope>
    <source>
        <tissue evidence="7">Fresh leaf tissue</tissue>
    </source>
</reference>
<comment type="caution">
    <text evidence="7">The sequence shown here is derived from an EMBL/GenBank/DDBJ whole genome shotgun (WGS) entry which is preliminary data.</text>
</comment>
<sequence length="356" mass="38565">MDCLAEVEGKRAHDPLYQRRSRAAATTPATGVPVDDVDKVVDVTGAVIVGAGPSGLAVGAMLGLAGVTYVVLERCGCIASLWRHRTYDRLCLHLPKRFCELPLMPFPANFPEYPTRDQFLDYLESYACRFAVQPVFRRAVTSAEYDGESWWVYTKEVITGTVSGEQAVLGSTMTVYRSKWLVVATGENAEPVVPEIEGIGRFKGQIMHSSEYRNGEGYAGKRGSRRGLRQLRHGSQPRPLQLQCARLIGCARHGAYPSQGDVGALNFRSVRLASQVAACANGGPVAAPNGASCDRRHGSSRHRPAQPGANGAQKCVWEDTGARCWNSGQDQIRKHPGVSSSTMFPGAWGGVCGRQD</sequence>